<reference evidence="1" key="1">
    <citation type="submission" date="2016-05" db="EMBL/GenBank/DDBJ databases">
        <authorList>
            <person name="Lavstsen T."/>
            <person name="Jespersen J.S."/>
        </authorList>
    </citation>
    <scope>NUCLEOTIDE SEQUENCE</scope>
    <source>
        <tissue evidence="1">Brain</tissue>
    </source>
</reference>
<sequence length="43" mass="4493">MIDASETNASATYKTPSRSAFSKCRSLWNKSGRAAAAAVISAD</sequence>
<feature type="non-terminal residue" evidence="1">
    <location>
        <position position="43"/>
    </location>
</feature>
<organism evidence="1">
    <name type="scientific">Nothobranchius korthausae</name>
    <dbReference type="NCBI Taxonomy" id="1143690"/>
    <lineage>
        <taxon>Eukaryota</taxon>
        <taxon>Metazoa</taxon>
        <taxon>Chordata</taxon>
        <taxon>Craniata</taxon>
        <taxon>Vertebrata</taxon>
        <taxon>Euteleostomi</taxon>
        <taxon>Actinopterygii</taxon>
        <taxon>Neopterygii</taxon>
        <taxon>Teleostei</taxon>
        <taxon>Neoteleostei</taxon>
        <taxon>Acanthomorphata</taxon>
        <taxon>Ovalentaria</taxon>
        <taxon>Atherinomorphae</taxon>
        <taxon>Cyprinodontiformes</taxon>
        <taxon>Nothobranchiidae</taxon>
        <taxon>Nothobranchius</taxon>
    </lineage>
</organism>
<dbReference type="AlphaFoldDB" id="A0A1A8FM89"/>
<name>A0A1A8FM89_9TELE</name>
<dbReference type="EMBL" id="HAEB01013590">
    <property type="protein sequence ID" value="SBQ60117.1"/>
    <property type="molecule type" value="Transcribed_RNA"/>
</dbReference>
<accession>A0A1A8FM89</accession>
<gene>
    <name evidence="1" type="primary">Nfu_g_1_000986</name>
</gene>
<evidence type="ECO:0000313" key="1">
    <source>
        <dbReference type="EMBL" id="SBQ60117.1"/>
    </source>
</evidence>
<protein>
    <submittedName>
        <fullName evidence="1">Uncharacterized protein</fullName>
    </submittedName>
</protein>
<proteinExistence type="predicted"/>
<reference evidence="1" key="2">
    <citation type="submission" date="2016-06" db="EMBL/GenBank/DDBJ databases">
        <title>The genome of a short-lived fish provides insights into sex chromosome evolution and the genetic control of aging.</title>
        <authorList>
            <person name="Reichwald K."/>
            <person name="Felder M."/>
            <person name="Petzold A."/>
            <person name="Koch P."/>
            <person name="Groth M."/>
            <person name="Platzer M."/>
        </authorList>
    </citation>
    <scope>NUCLEOTIDE SEQUENCE</scope>
    <source>
        <tissue evidence="1">Brain</tissue>
    </source>
</reference>